<comment type="subcellular location">
    <subcellularLocation>
        <location evidence="1">Cell inner membrane</location>
        <topology evidence="1">Multi-pass membrane protein</topology>
    </subcellularLocation>
</comment>
<evidence type="ECO:0000259" key="15">
    <source>
        <dbReference type="Pfam" id="PF02687"/>
    </source>
</evidence>
<feature type="transmembrane region" description="Helical" evidence="14">
    <location>
        <begin position="65"/>
        <end position="85"/>
    </location>
</feature>
<feature type="transmembrane region" description="Helical" evidence="14">
    <location>
        <begin position="316"/>
        <end position="338"/>
    </location>
</feature>
<evidence type="ECO:0000256" key="5">
    <source>
        <dbReference type="ARBA" id="ARBA00022475"/>
    </source>
</evidence>
<dbReference type="Pfam" id="PF18075">
    <property type="entry name" value="FtsX_ECD"/>
    <property type="match status" value="1"/>
</dbReference>
<evidence type="ECO:0000256" key="10">
    <source>
        <dbReference type="ARBA" id="ARBA00023136"/>
    </source>
</evidence>
<feature type="compositionally biased region" description="Low complexity" evidence="13">
    <location>
        <begin position="9"/>
        <end position="36"/>
    </location>
</feature>
<dbReference type="NCBIfam" id="TIGR00439">
    <property type="entry name" value="FtsX_Gneg"/>
    <property type="match status" value="1"/>
</dbReference>
<dbReference type="AlphaFoldDB" id="A0A1G9BIC8"/>
<dbReference type="Proteomes" id="UP000199305">
    <property type="component" value="Unassembled WGS sequence"/>
</dbReference>
<proteinExistence type="inferred from homology"/>
<dbReference type="PANTHER" id="PTHR47755:SF1">
    <property type="entry name" value="CELL DIVISION PROTEIN FTSX"/>
    <property type="match status" value="1"/>
</dbReference>
<name>A0A1G9BIC8_9GAMM</name>
<dbReference type="EMBL" id="FNFH01000004">
    <property type="protein sequence ID" value="SDK39252.1"/>
    <property type="molecule type" value="Genomic_DNA"/>
</dbReference>
<keyword evidence="8 14" id="KW-0812">Transmembrane</keyword>
<keyword evidence="7 12" id="KW-0132">Cell division</keyword>
<feature type="domain" description="ABC3 transporter permease C-terminal" evidence="15">
    <location>
        <begin position="224"/>
        <end position="340"/>
    </location>
</feature>
<dbReference type="Gene3D" id="3.30.70.3040">
    <property type="match status" value="1"/>
</dbReference>
<accession>A0A1G9BIC8</accession>
<keyword evidence="18" id="KW-1185">Reference proteome</keyword>
<dbReference type="PANTHER" id="PTHR47755">
    <property type="entry name" value="CELL DIVISION PROTEIN FTSX"/>
    <property type="match status" value="1"/>
</dbReference>
<dbReference type="GO" id="GO:0032153">
    <property type="term" value="C:cell division site"/>
    <property type="evidence" value="ECO:0007669"/>
    <property type="project" value="TreeGrafter"/>
</dbReference>
<sequence>MESRAVKQPTRNPGPAARAANRQPPAAEGRARPAGAVTARTRLGDRGRSWLGHHREMAGEAVRRFLAAPMASGMTALVIAIALALPASLQLGLVNFQRAVAGWEGQPQISVFLHKRAREAAVTSYVEDLRADPRVAAVTYISPEQALAEFQQSSGLGDALAGLDANPLPAVLLVRPQDSAASDLEALAAGLRESALTDAVVLDMAWVERLARLTELGQRLSLGLGLLLALGVILVVVNTIRLHIESRREEILVVKLVGGTNAFVRRPFLYSGICYGLCGGLLAWLLVAVGVALLAGPVAGLADSYGSGYTLDGPGPAYLLGLAGGAALLGLAGAWLAVARHLRAIEPS</sequence>
<evidence type="ECO:0000256" key="8">
    <source>
        <dbReference type="ARBA" id="ARBA00022692"/>
    </source>
</evidence>
<evidence type="ECO:0000256" key="14">
    <source>
        <dbReference type="SAM" id="Phobius"/>
    </source>
</evidence>
<comment type="similarity">
    <text evidence="2 12">Belongs to the ABC-4 integral membrane protein family. FtsX subfamily.</text>
</comment>
<evidence type="ECO:0000256" key="2">
    <source>
        <dbReference type="ARBA" id="ARBA00007379"/>
    </source>
</evidence>
<gene>
    <name evidence="17" type="ORF">SAMN05216212_2254</name>
</gene>
<dbReference type="InterPro" id="IPR047590">
    <property type="entry name" value="FtsX_proteobact-type"/>
</dbReference>
<dbReference type="InterPro" id="IPR040690">
    <property type="entry name" value="FtsX_ECD"/>
</dbReference>
<keyword evidence="6 12" id="KW-0997">Cell inner membrane</keyword>
<dbReference type="InterPro" id="IPR004513">
    <property type="entry name" value="FtsX"/>
</dbReference>
<evidence type="ECO:0000256" key="4">
    <source>
        <dbReference type="ARBA" id="ARBA00021907"/>
    </source>
</evidence>
<evidence type="ECO:0000313" key="18">
    <source>
        <dbReference type="Proteomes" id="UP000199305"/>
    </source>
</evidence>
<dbReference type="InterPro" id="IPR003838">
    <property type="entry name" value="ABC3_permease_C"/>
</dbReference>
<evidence type="ECO:0000313" key="17">
    <source>
        <dbReference type="EMBL" id="SDK39252.1"/>
    </source>
</evidence>
<feature type="domain" description="FtsX extracellular" evidence="16">
    <location>
        <begin position="108"/>
        <end position="193"/>
    </location>
</feature>
<dbReference type="Pfam" id="PF02687">
    <property type="entry name" value="FtsX"/>
    <property type="match status" value="1"/>
</dbReference>
<keyword evidence="5 12" id="KW-1003">Cell membrane</keyword>
<comment type="subunit">
    <text evidence="3">Forms a membrane-associated complex with FtsE.</text>
</comment>
<dbReference type="PIRSF" id="PIRSF003097">
    <property type="entry name" value="FtsX"/>
    <property type="match status" value="1"/>
</dbReference>
<dbReference type="STRING" id="658219.SAMN05216212_2254"/>
<evidence type="ECO:0000256" key="7">
    <source>
        <dbReference type="ARBA" id="ARBA00022618"/>
    </source>
</evidence>
<evidence type="ECO:0000259" key="16">
    <source>
        <dbReference type="Pfam" id="PF18075"/>
    </source>
</evidence>
<reference evidence="18" key="1">
    <citation type="submission" date="2016-10" db="EMBL/GenBank/DDBJ databases">
        <authorList>
            <person name="Varghese N."/>
            <person name="Submissions S."/>
        </authorList>
    </citation>
    <scope>NUCLEOTIDE SEQUENCE [LARGE SCALE GENOMIC DNA]</scope>
    <source>
        <strain evidence="18">CGMCC 1.10658</strain>
    </source>
</reference>
<keyword evidence="11 12" id="KW-0131">Cell cycle</keyword>
<evidence type="ECO:0000256" key="3">
    <source>
        <dbReference type="ARBA" id="ARBA00011160"/>
    </source>
</evidence>
<organism evidence="17 18">
    <name type="scientific">Microbulbifer yueqingensis</name>
    <dbReference type="NCBI Taxonomy" id="658219"/>
    <lineage>
        <taxon>Bacteria</taxon>
        <taxon>Pseudomonadati</taxon>
        <taxon>Pseudomonadota</taxon>
        <taxon>Gammaproteobacteria</taxon>
        <taxon>Cellvibrionales</taxon>
        <taxon>Microbulbiferaceae</taxon>
        <taxon>Microbulbifer</taxon>
    </lineage>
</organism>
<dbReference type="OrthoDB" id="9813411at2"/>
<evidence type="ECO:0000256" key="9">
    <source>
        <dbReference type="ARBA" id="ARBA00022989"/>
    </source>
</evidence>
<keyword evidence="10 12" id="KW-0472">Membrane</keyword>
<protein>
    <recommendedName>
        <fullName evidence="4 12">Cell division protein FtsX</fullName>
    </recommendedName>
</protein>
<keyword evidence="9 14" id="KW-1133">Transmembrane helix</keyword>
<evidence type="ECO:0000256" key="12">
    <source>
        <dbReference type="PIRNR" id="PIRNR003097"/>
    </source>
</evidence>
<evidence type="ECO:0000256" key="11">
    <source>
        <dbReference type="ARBA" id="ARBA00023306"/>
    </source>
</evidence>
<evidence type="ECO:0000256" key="13">
    <source>
        <dbReference type="SAM" id="MobiDB-lite"/>
    </source>
</evidence>
<feature type="region of interest" description="Disordered" evidence="13">
    <location>
        <begin position="1"/>
        <end position="46"/>
    </location>
</feature>
<comment type="function">
    <text evidence="12">Part of the ABC transporter FtsEX involved in cellular division.</text>
</comment>
<evidence type="ECO:0000256" key="1">
    <source>
        <dbReference type="ARBA" id="ARBA00004429"/>
    </source>
</evidence>
<dbReference type="GO" id="GO:0051301">
    <property type="term" value="P:cell division"/>
    <property type="evidence" value="ECO:0007669"/>
    <property type="project" value="UniProtKB-KW"/>
</dbReference>
<feature type="transmembrane region" description="Helical" evidence="14">
    <location>
        <begin position="220"/>
        <end position="240"/>
    </location>
</feature>
<dbReference type="GO" id="GO:0005886">
    <property type="term" value="C:plasma membrane"/>
    <property type="evidence" value="ECO:0007669"/>
    <property type="project" value="UniProtKB-SubCell"/>
</dbReference>
<feature type="transmembrane region" description="Helical" evidence="14">
    <location>
        <begin position="273"/>
        <end position="296"/>
    </location>
</feature>
<evidence type="ECO:0000256" key="6">
    <source>
        <dbReference type="ARBA" id="ARBA00022519"/>
    </source>
</evidence>